<keyword evidence="1" id="KW-0732">Signal</keyword>
<dbReference type="InterPro" id="IPR002591">
    <property type="entry name" value="Phosphodiest/P_Trfase"/>
</dbReference>
<accession>A0A4R0IQV1</accession>
<dbReference type="SUPFAM" id="SSF53649">
    <property type="entry name" value="Alkaline phosphatase-like"/>
    <property type="match status" value="1"/>
</dbReference>
<dbReference type="EMBL" id="SJKC01000003">
    <property type="protein sequence ID" value="TCC36143.1"/>
    <property type="molecule type" value="Genomic_DNA"/>
</dbReference>
<name>A0A4R0IQV1_9ACTN</name>
<gene>
    <name evidence="2" type="ORF">E0H92_26070</name>
</gene>
<dbReference type="Proteomes" id="UP000294225">
    <property type="component" value="Unassembled WGS sequence"/>
</dbReference>
<organism evidence="2 3">
    <name type="scientific">Kribbella speibonae</name>
    <dbReference type="NCBI Taxonomy" id="1572660"/>
    <lineage>
        <taxon>Bacteria</taxon>
        <taxon>Bacillati</taxon>
        <taxon>Actinomycetota</taxon>
        <taxon>Actinomycetes</taxon>
        <taxon>Propionibacteriales</taxon>
        <taxon>Kribbellaceae</taxon>
        <taxon>Kribbella</taxon>
    </lineage>
</organism>
<feature type="signal peptide" evidence="1">
    <location>
        <begin position="1"/>
        <end position="26"/>
    </location>
</feature>
<dbReference type="GO" id="GO:0016787">
    <property type="term" value="F:hydrolase activity"/>
    <property type="evidence" value="ECO:0007669"/>
    <property type="project" value="UniProtKB-ARBA"/>
</dbReference>
<comment type="caution">
    <text evidence="2">The sequence shown here is derived from an EMBL/GenBank/DDBJ whole genome shotgun (WGS) entry which is preliminary data.</text>
</comment>
<feature type="chain" id="PRO_5020604835" description="Nucleotide pyrophosphatase" evidence="1">
    <location>
        <begin position="27"/>
        <end position="734"/>
    </location>
</feature>
<dbReference type="Pfam" id="PF01663">
    <property type="entry name" value="Phosphodiest"/>
    <property type="match status" value="2"/>
</dbReference>
<evidence type="ECO:0000313" key="2">
    <source>
        <dbReference type="EMBL" id="TCC36143.1"/>
    </source>
</evidence>
<sequence>MRLRLTALTACTAIVLAGIVAPAATAATIGSENFDSLAGTLQPRTTETGIPADLLGWTHTAPSGWTVTSADSMTGKGMDEWRGWSFATPQFWTAAQTGQGRESFTKAGGVLAVAENDEWDDANSPGDQLFESTLTSPAYTVAGKSKVYVNYDQNYRQTGPQVAAVDVSFDGGAPQRQFTYSTATLGDQVYRENETIAVPVTVPAGAQSAKISWVIEDAQNDWYWAIDNMSVNDDARAGAVPPLPKVQTPDDLPNGTSAAKVLFVDLDGMRWDKMQQAGTPNLSAVGATGQFGPAYIQDNAIAGTNSGPGHSNMFTGVWPDKHNVLDNSFNGYRKSQYPDFITRAEGLKPELSTFTTLDWTPLNTYLIDRPDVKLQQNGANQQITDRQSTDAALEVLGKHNPDLMMVYLHDVDATGHSLGSDSPDYLQAIRRVDAKFGELVAAVKARATYKDERWLIVAATDHGQTGFGHGGDQHTSRQGWILATGPGIPTTATLRREWRQVDIMPTVYRHLGLPIDPAWGLDGVPIGARSNDPFDTVAATSGVVDEALKPAGIGGWTTALPTSWTRVDKTPAGSGVTEYRGWRLMSGEFWTTSEEGQGRGSFVRGRDVIAVADPDEWNDKGDPAGGAALFDSALTTPWVPLRQAAGVQVDYLSHYKQVAAGQPQDAEVVAEFDNGVKRVLWTASAADGAKFDISKAMHLTTAVPTGAAKVRVTWHLKAGNNGYWAIDAPKVVAD</sequence>
<evidence type="ECO:0000256" key="1">
    <source>
        <dbReference type="SAM" id="SignalP"/>
    </source>
</evidence>
<dbReference type="AlphaFoldDB" id="A0A4R0IQV1"/>
<dbReference type="RefSeq" id="WP_131497996.1">
    <property type="nucleotide sequence ID" value="NZ_SJKC01000003.1"/>
</dbReference>
<dbReference type="PANTHER" id="PTHR10151">
    <property type="entry name" value="ECTONUCLEOTIDE PYROPHOSPHATASE/PHOSPHODIESTERASE"/>
    <property type="match status" value="1"/>
</dbReference>
<dbReference type="PANTHER" id="PTHR10151:SF120">
    <property type="entry name" value="BIS(5'-ADENOSYL)-TRIPHOSPHATASE"/>
    <property type="match status" value="1"/>
</dbReference>
<dbReference type="Gene3D" id="3.40.720.10">
    <property type="entry name" value="Alkaline Phosphatase, subunit A"/>
    <property type="match status" value="1"/>
</dbReference>
<evidence type="ECO:0000313" key="3">
    <source>
        <dbReference type="Proteomes" id="UP000294225"/>
    </source>
</evidence>
<reference evidence="2 3" key="1">
    <citation type="submission" date="2019-02" db="EMBL/GenBank/DDBJ databases">
        <title>Kribbella capetownensis sp. nov. and Kribbella speibonae sp. nov., isolated from soil.</title>
        <authorList>
            <person name="Curtis S.M."/>
            <person name="Norton I."/>
            <person name="Everest G.J."/>
            <person name="Meyers P.R."/>
        </authorList>
    </citation>
    <scope>NUCLEOTIDE SEQUENCE [LARGE SCALE GENOMIC DNA]</scope>
    <source>
        <strain evidence="2 3">YM55</strain>
    </source>
</reference>
<proteinExistence type="predicted"/>
<dbReference type="Gene3D" id="2.60.120.200">
    <property type="match status" value="1"/>
</dbReference>
<dbReference type="InterPro" id="IPR017850">
    <property type="entry name" value="Alkaline_phosphatase_core_sf"/>
</dbReference>
<evidence type="ECO:0008006" key="4">
    <source>
        <dbReference type="Google" id="ProtNLM"/>
    </source>
</evidence>
<protein>
    <recommendedName>
        <fullName evidence="4">Nucleotide pyrophosphatase</fullName>
    </recommendedName>
</protein>